<dbReference type="OrthoDB" id="9815245at2"/>
<dbReference type="AlphaFoldDB" id="A0A5C0AUP8"/>
<dbReference type="KEGG" id="pacr:FXN63_03710"/>
<feature type="domain" description="M23ase beta-sheet core" evidence="2">
    <location>
        <begin position="109"/>
        <end position="203"/>
    </location>
</feature>
<dbReference type="CDD" id="cd12797">
    <property type="entry name" value="M23_peptidase"/>
    <property type="match status" value="1"/>
</dbReference>
<dbReference type="Gene3D" id="2.70.70.10">
    <property type="entry name" value="Glucose Permease (Domain IIA)"/>
    <property type="match status" value="1"/>
</dbReference>
<feature type="signal peptide" evidence="1">
    <location>
        <begin position="1"/>
        <end position="25"/>
    </location>
</feature>
<sequence>MLSVSALSIGALSVGALSISTPALAGPPAVGGPMMTAAQLSYERERLEGLARRNAPVRVLDIKQGFEAAARPALGASPGPVITVMPIAFGFITSTFGMRTDPITRSQAMHEGQDFAAPMGTPILAAASGIVIDARMHSEYGQMVEIDHGNDLVTRYAHASVLLVKRGDLVRRGQQIALVGSTGRSTGPHLHFEVRTVGVAVDPVRFLGDQARPATLASMSAGAGGRP</sequence>
<dbReference type="SUPFAM" id="SSF51261">
    <property type="entry name" value="Duplicated hybrid motif"/>
    <property type="match status" value="1"/>
</dbReference>
<evidence type="ECO:0000259" key="2">
    <source>
        <dbReference type="Pfam" id="PF01551"/>
    </source>
</evidence>
<dbReference type="InterPro" id="IPR011055">
    <property type="entry name" value="Dup_hybrid_motif"/>
</dbReference>
<dbReference type="InterPro" id="IPR016047">
    <property type="entry name" value="M23ase_b-sheet_dom"/>
</dbReference>
<evidence type="ECO:0000256" key="1">
    <source>
        <dbReference type="SAM" id="SignalP"/>
    </source>
</evidence>
<dbReference type="PANTHER" id="PTHR21666">
    <property type="entry name" value="PEPTIDASE-RELATED"/>
    <property type="match status" value="1"/>
</dbReference>
<evidence type="ECO:0000313" key="4">
    <source>
        <dbReference type="Proteomes" id="UP000325161"/>
    </source>
</evidence>
<reference evidence="3 4" key="1">
    <citation type="submission" date="2019-08" db="EMBL/GenBank/DDBJ databases">
        <title>Amphibian skin-associated Pigmentiphaga: genome sequence and occurrence across geography and hosts.</title>
        <authorList>
            <person name="Bletz M.C."/>
            <person name="Bunk B."/>
            <person name="Sproeer C."/>
            <person name="Biwer P."/>
            <person name="Reiter S."/>
            <person name="Rabemananjara F.C.E."/>
            <person name="Schulz S."/>
            <person name="Overmann J."/>
            <person name="Vences M."/>
        </authorList>
    </citation>
    <scope>NUCLEOTIDE SEQUENCE [LARGE SCALE GENOMIC DNA]</scope>
    <source>
        <strain evidence="3 4">Mada1488</strain>
    </source>
</reference>
<protein>
    <submittedName>
        <fullName evidence="3">M23 family metallopeptidase</fullName>
    </submittedName>
</protein>
<dbReference type="InterPro" id="IPR050570">
    <property type="entry name" value="Cell_wall_metabolism_enzyme"/>
</dbReference>
<gene>
    <name evidence="3" type="ORF">FXN63_03710</name>
</gene>
<evidence type="ECO:0000313" key="3">
    <source>
        <dbReference type="EMBL" id="QEI05043.1"/>
    </source>
</evidence>
<dbReference type="FunFam" id="2.70.70.10:FF:000006">
    <property type="entry name" value="M23 family peptidase"/>
    <property type="match status" value="1"/>
</dbReference>
<proteinExistence type="predicted"/>
<organism evidence="3 4">
    <name type="scientific">Pigmentiphaga aceris</name>
    <dbReference type="NCBI Taxonomy" id="1940612"/>
    <lineage>
        <taxon>Bacteria</taxon>
        <taxon>Pseudomonadati</taxon>
        <taxon>Pseudomonadota</taxon>
        <taxon>Betaproteobacteria</taxon>
        <taxon>Burkholderiales</taxon>
        <taxon>Alcaligenaceae</taxon>
        <taxon>Pigmentiphaga</taxon>
    </lineage>
</organism>
<dbReference type="GO" id="GO:0004222">
    <property type="term" value="F:metalloendopeptidase activity"/>
    <property type="evidence" value="ECO:0007669"/>
    <property type="project" value="TreeGrafter"/>
</dbReference>
<accession>A0A5C0AUP8</accession>
<keyword evidence="1" id="KW-0732">Signal</keyword>
<dbReference type="EMBL" id="CP043046">
    <property type="protein sequence ID" value="QEI05043.1"/>
    <property type="molecule type" value="Genomic_DNA"/>
</dbReference>
<name>A0A5C0AUP8_9BURK</name>
<dbReference type="Pfam" id="PF01551">
    <property type="entry name" value="Peptidase_M23"/>
    <property type="match status" value="1"/>
</dbReference>
<dbReference type="PANTHER" id="PTHR21666:SF291">
    <property type="entry name" value="STAGE II SPORULATION PROTEIN Q"/>
    <property type="match status" value="1"/>
</dbReference>
<keyword evidence="4" id="KW-1185">Reference proteome</keyword>
<feature type="chain" id="PRO_5022731322" evidence="1">
    <location>
        <begin position="26"/>
        <end position="227"/>
    </location>
</feature>
<dbReference type="Proteomes" id="UP000325161">
    <property type="component" value="Chromosome"/>
</dbReference>